<organism evidence="2 3">
    <name type="scientific">Vitis vinifera</name>
    <name type="common">Grape</name>
    <dbReference type="NCBI Taxonomy" id="29760"/>
    <lineage>
        <taxon>Eukaryota</taxon>
        <taxon>Viridiplantae</taxon>
        <taxon>Streptophyta</taxon>
        <taxon>Embryophyta</taxon>
        <taxon>Tracheophyta</taxon>
        <taxon>Spermatophyta</taxon>
        <taxon>Magnoliopsida</taxon>
        <taxon>eudicotyledons</taxon>
        <taxon>Gunneridae</taxon>
        <taxon>Pentapetalae</taxon>
        <taxon>rosids</taxon>
        <taxon>Vitales</taxon>
        <taxon>Vitaceae</taxon>
        <taxon>Viteae</taxon>
        <taxon>Vitis</taxon>
    </lineage>
</organism>
<comment type="caution">
    <text evidence="2">The sequence shown here is derived from an EMBL/GenBank/DDBJ whole genome shotgun (WGS) entry which is preliminary data.</text>
</comment>
<reference evidence="2 3" key="1">
    <citation type="journal article" date="2018" name="PLoS Genet.">
        <title>Population sequencing reveals clonal diversity and ancestral inbreeding in the grapevine cultivar Chardonnay.</title>
        <authorList>
            <person name="Roach M.J."/>
            <person name="Johnson D.L."/>
            <person name="Bohlmann J."/>
            <person name="van Vuuren H.J."/>
            <person name="Jones S.J."/>
            <person name="Pretorius I.S."/>
            <person name="Schmidt S.A."/>
            <person name="Borneman A.R."/>
        </authorList>
    </citation>
    <scope>NUCLEOTIDE SEQUENCE [LARGE SCALE GENOMIC DNA]</scope>
    <source>
        <strain evidence="3">cv. Chardonnay</strain>
        <tissue evidence="2">Leaf</tissue>
    </source>
</reference>
<feature type="compositionally biased region" description="Basic and acidic residues" evidence="1">
    <location>
        <begin position="52"/>
        <end position="64"/>
    </location>
</feature>
<accession>A0A438FEE3</accession>
<protein>
    <submittedName>
        <fullName evidence="2">Uncharacterized protein</fullName>
    </submittedName>
</protein>
<dbReference type="AlphaFoldDB" id="A0A438FEE3"/>
<feature type="compositionally biased region" description="Basic and acidic residues" evidence="1">
    <location>
        <begin position="30"/>
        <end position="41"/>
    </location>
</feature>
<dbReference type="PANTHER" id="PTHR35469:SF5">
    <property type="entry name" value="TRANSMEMBRANE PROTEIN"/>
    <property type="match status" value="1"/>
</dbReference>
<evidence type="ECO:0000313" key="2">
    <source>
        <dbReference type="EMBL" id="RVW58338.1"/>
    </source>
</evidence>
<name>A0A438FEE3_VITVI</name>
<dbReference type="PANTHER" id="PTHR35469">
    <property type="entry name" value="TRANSMEMBRANE PROTEIN"/>
    <property type="match status" value="1"/>
</dbReference>
<feature type="region of interest" description="Disordered" evidence="1">
    <location>
        <begin position="1"/>
        <end position="66"/>
    </location>
</feature>
<gene>
    <name evidence="2" type="ORF">CK203_105062</name>
</gene>
<evidence type="ECO:0000256" key="1">
    <source>
        <dbReference type="SAM" id="MobiDB-lite"/>
    </source>
</evidence>
<dbReference type="EMBL" id="QGNW01000960">
    <property type="protein sequence ID" value="RVW58338.1"/>
    <property type="molecule type" value="Genomic_DNA"/>
</dbReference>
<proteinExistence type="predicted"/>
<evidence type="ECO:0000313" key="3">
    <source>
        <dbReference type="Proteomes" id="UP000288805"/>
    </source>
</evidence>
<dbReference type="Proteomes" id="UP000288805">
    <property type="component" value="Unassembled WGS sequence"/>
</dbReference>
<sequence>MPFIEARRLSSHHKTTSHAKCDPTEITTKTFEKERRGEIKQQRKRRSGGGGGERRGEMEISSREARRKKIMERESDRLALITGRIQSLPASHSTSSQQPRHCHTASTPSFPFQDYITASPDGEHSDALGSRGNAVGKVEHPLRKCETSVEFNRRPPLQVRAHMQPVLVTSMVKGPSSEPPGSDSSLFTPKQISSCIMASENTRAISSAMIALLVVLSYIDYAMFGRNIVSSESVITSRPLYMLLLTDVTIVLGRLVLEKRRGFVKVEGGERAMFQEDSQTWAGAVKVLETGLVVHQSIRAIFIDCSIYAVLVVCGLSLL</sequence>